<dbReference type="InterPro" id="IPR000259">
    <property type="entry name" value="Adhesion_dom_fimbrial"/>
</dbReference>
<evidence type="ECO:0000313" key="3">
    <source>
        <dbReference type="EMBL" id="MFH8136208.1"/>
    </source>
</evidence>
<protein>
    <submittedName>
        <fullName evidence="3">Fimbrial protein</fullName>
    </submittedName>
</protein>
<dbReference type="RefSeq" id="WP_397217784.1">
    <property type="nucleotide sequence ID" value="NZ_JBGFSN010000011.1"/>
</dbReference>
<dbReference type="PANTHER" id="PTHR33420">
    <property type="entry name" value="FIMBRIAL SUBUNIT ELFA-RELATED"/>
    <property type="match status" value="1"/>
</dbReference>
<sequence length="181" mass="18747">MKQLRLVMCVAAALGMAAVSPVHAAATDGKGTVTFNGKLIAETCTLEDDSVDITVTLPTMSTKSLAVAGTEAGSKKFDIKVKDCETGISKVAAHFEAIGASGLNSVTGNIKNDSAITNPANNVEVRLYDANQAHLPLGSTGTLYDVVDKKATMTYYGGYYATGATTAGLVKAVAKFTLSYQ</sequence>
<proteinExistence type="predicted"/>
<organism evidence="3 4">
    <name type="scientific">Pantoea osteomyelitidis</name>
    <dbReference type="NCBI Taxonomy" id="3230026"/>
    <lineage>
        <taxon>Bacteria</taxon>
        <taxon>Pseudomonadati</taxon>
        <taxon>Pseudomonadota</taxon>
        <taxon>Gammaproteobacteria</taxon>
        <taxon>Enterobacterales</taxon>
        <taxon>Erwiniaceae</taxon>
        <taxon>Pantoea</taxon>
    </lineage>
</organism>
<dbReference type="EMBL" id="JBGFSN010000011">
    <property type="protein sequence ID" value="MFH8136208.1"/>
    <property type="molecule type" value="Genomic_DNA"/>
</dbReference>
<dbReference type="SUPFAM" id="SSF49401">
    <property type="entry name" value="Bacterial adhesins"/>
    <property type="match status" value="1"/>
</dbReference>
<accession>A0ABW7Q1A2</accession>
<evidence type="ECO:0000313" key="4">
    <source>
        <dbReference type="Proteomes" id="UP001611251"/>
    </source>
</evidence>
<dbReference type="PANTHER" id="PTHR33420:SF10">
    <property type="entry name" value="FIMBRIAE MAJOR SUBUNIT"/>
    <property type="match status" value="1"/>
</dbReference>
<feature type="signal peptide" evidence="1">
    <location>
        <begin position="1"/>
        <end position="24"/>
    </location>
</feature>
<dbReference type="InterPro" id="IPR036937">
    <property type="entry name" value="Adhesion_dom_fimbrial_sf"/>
</dbReference>
<dbReference type="Gene3D" id="2.60.40.1090">
    <property type="entry name" value="Fimbrial-type adhesion domain"/>
    <property type="match status" value="1"/>
</dbReference>
<comment type="caution">
    <text evidence="3">The sequence shown here is derived from an EMBL/GenBank/DDBJ whole genome shotgun (WGS) entry which is preliminary data.</text>
</comment>
<feature type="domain" description="Fimbrial-type adhesion" evidence="2">
    <location>
        <begin position="34"/>
        <end position="181"/>
    </location>
</feature>
<dbReference type="InterPro" id="IPR050263">
    <property type="entry name" value="Bact_Fimbrial_Adh_Pro"/>
</dbReference>
<reference evidence="3 4" key="1">
    <citation type="submission" date="2024-08" db="EMBL/GenBank/DDBJ databases">
        <title>Pantoea ronii - a newly identified human opportunistic pathogen.</title>
        <authorList>
            <person name="Keidar-Friedman D."/>
            <person name="Sorek N."/>
            <person name="Leshin-Carmel D."/>
            <person name="Tsur A."/>
            <person name="Amsalem M."/>
            <person name="Tolkach D."/>
            <person name="Brosh-Nissimov T."/>
        </authorList>
    </citation>
    <scope>NUCLEOTIDE SEQUENCE [LARGE SCALE GENOMIC DNA]</scope>
    <source>
        <strain evidence="3 4">AA23256</strain>
    </source>
</reference>
<dbReference type="Pfam" id="PF00419">
    <property type="entry name" value="Fimbrial"/>
    <property type="match status" value="1"/>
</dbReference>
<keyword evidence="4" id="KW-1185">Reference proteome</keyword>
<name>A0ABW7Q1A2_9GAMM</name>
<dbReference type="Proteomes" id="UP001611251">
    <property type="component" value="Unassembled WGS sequence"/>
</dbReference>
<evidence type="ECO:0000256" key="1">
    <source>
        <dbReference type="SAM" id="SignalP"/>
    </source>
</evidence>
<evidence type="ECO:0000259" key="2">
    <source>
        <dbReference type="Pfam" id="PF00419"/>
    </source>
</evidence>
<keyword evidence="1" id="KW-0732">Signal</keyword>
<feature type="chain" id="PRO_5047070888" evidence="1">
    <location>
        <begin position="25"/>
        <end position="181"/>
    </location>
</feature>
<dbReference type="InterPro" id="IPR008966">
    <property type="entry name" value="Adhesion_dom_sf"/>
</dbReference>
<gene>
    <name evidence="3" type="ORF">ABU178_18825</name>
</gene>